<proteinExistence type="predicted"/>
<evidence type="ECO:0000313" key="1">
    <source>
        <dbReference type="EMBL" id="ELZ68496.1"/>
    </source>
</evidence>
<dbReference type="EMBL" id="AOLG01000036">
    <property type="protein sequence ID" value="ELZ68496.1"/>
    <property type="molecule type" value="Genomic_DNA"/>
</dbReference>
<organism evidence="1 2">
    <name type="scientific">Haloferax prahovense (strain DSM 18310 / JCM 13924 / TL6)</name>
    <dbReference type="NCBI Taxonomy" id="1227461"/>
    <lineage>
        <taxon>Archaea</taxon>
        <taxon>Methanobacteriati</taxon>
        <taxon>Methanobacteriota</taxon>
        <taxon>Stenosarchaea group</taxon>
        <taxon>Halobacteria</taxon>
        <taxon>Halobacteriales</taxon>
        <taxon>Haloferacaceae</taxon>
        <taxon>Haloferax</taxon>
    </lineage>
</organism>
<protein>
    <submittedName>
        <fullName evidence="1">Uncharacterized protein</fullName>
    </submittedName>
</protein>
<keyword evidence="2" id="KW-1185">Reference proteome</keyword>
<name>M0G8C2_HALPT</name>
<sequence>RDVYKRQLLDIDYEAPYRFIIADSLPKEVMQSGSLVVERDGVNLCYIPYWLFLLIS</sequence>
<dbReference type="AlphaFoldDB" id="M0G8C2"/>
<gene>
    <name evidence="1" type="ORF">C457_11501</name>
</gene>
<comment type="caution">
    <text evidence="1">The sequence shown here is derived from an EMBL/GenBank/DDBJ whole genome shotgun (WGS) entry which is preliminary data.</text>
</comment>
<feature type="non-terminal residue" evidence="1">
    <location>
        <position position="1"/>
    </location>
</feature>
<reference evidence="1 2" key="1">
    <citation type="journal article" date="2014" name="PLoS Genet.">
        <title>Phylogenetically driven sequencing of extremely halophilic archaea reveals strategies for static and dynamic osmo-response.</title>
        <authorList>
            <person name="Becker E.A."/>
            <person name="Seitzer P.M."/>
            <person name="Tritt A."/>
            <person name="Larsen D."/>
            <person name="Krusor M."/>
            <person name="Yao A.I."/>
            <person name="Wu D."/>
            <person name="Madern D."/>
            <person name="Eisen J.A."/>
            <person name="Darling A.E."/>
            <person name="Facciotti M.T."/>
        </authorList>
    </citation>
    <scope>NUCLEOTIDE SEQUENCE [LARGE SCALE GENOMIC DNA]</scope>
    <source>
        <strain evidence="2">DSM 18310 / JCM 13924 / TL6</strain>
    </source>
</reference>
<evidence type="ECO:0000313" key="2">
    <source>
        <dbReference type="Proteomes" id="UP000011559"/>
    </source>
</evidence>
<accession>M0G8C2</accession>
<dbReference type="Proteomes" id="UP000011559">
    <property type="component" value="Unassembled WGS sequence"/>
</dbReference>